<evidence type="ECO:0000256" key="1">
    <source>
        <dbReference type="SAM" id="SignalP"/>
    </source>
</evidence>
<evidence type="ECO:0008006" key="4">
    <source>
        <dbReference type="Google" id="ProtNLM"/>
    </source>
</evidence>
<dbReference type="AlphaFoldDB" id="A0A1J4PYQ9"/>
<dbReference type="Proteomes" id="UP000034838">
    <property type="component" value="Unassembled WGS sequence"/>
</dbReference>
<sequence>MTTRRLAAALLCTAVMAVTAGCSTPATVPADFCKVPVSKTALAPLIPHDGPVRQTYYATEGQPGAGCALSAGGHRVLFVAFATWDHDPDPGAWKGSAAPYKYAAERPVSFPGRAAIGSNGASVRALCTSPDTYMTFGIYFFGDRVENTPNGYKKLRPFIDDFVPKETKKFGCTR</sequence>
<feature type="signal peptide" evidence="1">
    <location>
        <begin position="1"/>
        <end position="20"/>
    </location>
</feature>
<evidence type="ECO:0000313" key="3">
    <source>
        <dbReference type="Proteomes" id="UP000034838"/>
    </source>
</evidence>
<organism evidence="2 3">
    <name type="scientific">Streptomyces malaysiense</name>
    <dbReference type="NCBI Taxonomy" id="1428626"/>
    <lineage>
        <taxon>Bacteria</taxon>
        <taxon>Bacillati</taxon>
        <taxon>Actinomycetota</taxon>
        <taxon>Actinomycetes</taxon>
        <taxon>Kitasatosporales</taxon>
        <taxon>Streptomycetaceae</taxon>
        <taxon>Streptomyces</taxon>
    </lineage>
</organism>
<dbReference type="RefSeq" id="WP_046417982.1">
    <property type="nucleotide sequence ID" value="NZ_LBDA02000047.1"/>
</dbReference>
<dbReference type="OrthoDB" id="4210398at2"/>
<name>A0A1J4PYQ9_9ACTN</name>
<comment type="caution">
    <text evidence="2">The sequence shown here is derived from an EMBL/GenBank/DDBJ whole genome shotgun (WGS) entry which is preliminary data.</text>
</comment>
<dbReference type="PROSITE" id="PS51257">
    <property type="entry name" value="PROKAR_LIPOPROTEIN"/>
    <property type="match status" value="1"/>
</dbReference>
<gene>
    <name evidence="2" type="ORF">VT52_019420</name>
</gene>
<keyword evidence="3" id="KW-1185">Reference proteome</keyword>
<evidence type="ECO:0000313" key="2">
    <source>
        <dbReference type="EMBL" id="OIK25889.1"/>
    </source>
</evidence>
<keyword evidence="1" id="KW-0732">Signal</keyword>
<accession>A0A1J4PYQ9</accession>
<protein>
    <recommendedName>
        <fullName evidence="4">DUF3558 domain-containing protein</fullName>
    </recommendedName>
</protein>
<feature type="chain" id="PRO_5038353508" description="DUF3558 domain-containing protein" evidence="1">
    <location>
        <begin position="21"/>
        <end position="174"/>
    </location>
</feature>
<reference evidence="2" key="1">
    <citation type="submission" date="2016-10" db="EMBL/GenBank/DDBJ databases">
        <title>Genome sequence of Streptomyces malaysiense MUSC 136.</title>
        <authorList>
            <person name="Lee L.-H."/>
            <person name="Ser H.-L."/>
        </authorList>
    </citation>
    <scope>NUCLEOTIDE SEQUENCE [LARGE SCALE GENOMIC DNA]</scope>
    <source>
        <strain evidence="2">MUSC 136</strain>
    </source>
</reference>
<dbReference type="EMBL" id="LBDA02000047">
    <property type="protein sequence ID" value="OIK25889.1"/>
    <property type="molecule type" value="Genomic_DNA"/>
</dbReference>
<proteinExistence type="predicted"/>